<dbReference type="EMBL" id="GEEE01011878">
    <property type="protein sequence ID" value="JAP51347.1"/>
    <property type="molecule type" value="Transcribed_RNA"/>
</dbReference>
<reference evidence="1" key="1">
    <citation type="submission" date="2016-01" db="EMBL/GenBank/DDBJ databases">
        <title>Reference transcriptome for the parasite Schistocephalus solidus: insights into the molecular evolution of parasitism.</title>
        <authorList>
            <person name="Hebert F.O."/>
            <person name="Grambauer S."/>
            <person name="Barber I."/>
            <person name="Landry C.R."/>
            <person name="Aubin-Horth N."/>
        </authorList>
    </citation>
    <scope>NUCLEOTIDE SEQUENCE</scope>
</reference>
<protein>
    <submittedName>
        <fullName evidence="1">Uncharacterized protein</fullName>
    </submittedName>
</protein>
<gene>
    <name evidence="1" type="ORF">TR167453</name>
</gene>
<proteinExistence type="predicted"/>
<evidence type="ECO:0000313" key="1">
    <source>
        <dbReference type="EMBL" id="JAP51347.1"/>
    </source>
</evidence>
<accession>A0A0X3PN99</accession>
<sequence>MTRKKISDDKIMSCISPGPVNLVHIEFGCLKINHRSRVPDEFLSQKVTMETLSRNGQQSSCLDHIRSRDDNFILALSSYVPLGRSDHGVLAKSTIIFLYPTVDQLGRKMYRKLIIQN</sequence>
<name>A0A0X3PN99_SCHSO</name>
<organism evidence="1">
    <name type="scientific">Schistocephalus solidus</name>
    <name type="common">Tapeworm</name>
    <dbReference type="NCBI Taxonomy" id="70667"/>
    <lineage>
        <taxon>Eukaryota</taxon>
        <taxon>Metazoa</taxon>
        <taxon>Spiralia</taxon>
        <taxon>Lophotrochozoa</taxon>
        <taxon>Platyhelminthes</taxon>
        <taxon>Cestoda</taxon>
        <taxon>Eucestoda</taxon>
        <taxon>Diphyllobothriidea</taxon>
        <taxon>Diphyllobothriidae</taxon>
        <taxon>Schistocephalus</taxon>
    </lineage>
</organism>
<dbReference type="AlphaFoldDB" id="A0A0X3PN99"/>